<evidence type="ECO:0000313" key="1">
    <source>
        <dbReference type="EMBL" id="MCI59851.1"/>
    </source>
</evidence>
<dbReference type="AlphaFoldDB" id="A0A392TFE7"/>
<comment type="caution">
    <text evidence="1">The sequence shown here is derived from an EMBL/GenBank/DDBJ whole genome shotgun (WGS) entry which is preliminary data.</text>
</comment>
<keyword evidence="2" id="KW-1185">Reference proteome</keyword>
<name>A0A392TFE7_9FABA</name>
<sequence length="63" mass="7251">MRCGPQLLSLMYDSEGSPLFPFYWTNDPWAIMGVHDAQLTPFERATIAFLDSLCRLDTKELLQ</sequence>
<organism evidence="1 2">
    <name type="scientific">Trifolium medium</name>
    <dbReference type="NCBI Taxonomy" id="97028"/>
    <lineage>
        <taxon>Eukaryota</taxon>
        <taxon>Viridiplantae</taxon>
        <taxon>Streptophyta</taxon>
        <taxon>Embryophyta</taxon>
        <taxon>Tracheophyta</taxon>
        <taxon>Spermatophyta</taxon>
        <taxon>Magnoliopsida</taxon>
        <taxon>eudicotyledons</taxon>
        <taxon>Gunneridae</taxon>
        <taxon>Pentapetalae</taxon>
        <taxon>rosids</taxon>
        <taxon>fabids</taxon>
        <taxon>Fabales</taxon>
        <taxon>Fabaceae</taxon>
        <taxon>Papilionoideae</taxon>
        <taxon>50 kb inversion clade</taxon>
        <taxon>NPAAA clade</taxon>
        <taxon>Hologalegina</taxon>
        <taxon>IRL clade</taxon>
        <taxon>Trifolieae</taxon>
        <taxon>Trifolium</taxon>
    </lineage>
</organism>
<accession>A0A392TFE7</accession>
<proteinExistence type="predicted"/>
<protein>
    <submittedName>
        <fullName evidence="1">Uncharacterized protein</fullName>
    </submittedName>
</protein>
<dbReference type="Proteomes" id="UP000265520">
    <property type="component" value="Unassembled WGS sequence"/>
</dbReference>
<evidence type="ECO:0000313" key="2">
    <source>
        <dbReference type="Proteomes" id="UP000265520"/>
    </source>
</evidence>
<dbReference type="EMBL" id="LXQA010571064">
    <property type="protein sequence ID" value="MCI59851.1"/>
    <property type="molecule type" value="Genomic_DNA"/>
</dbReference>
<feature type="non-terminal residue" evidence="1">
    <location>
        <position position="63"/>
    </location>
</feature>
<reference evidence="1 2" key="1">
    <citation type="journal article" date="2018" name="Front. Plant Sci.">
        <title>Red Clover (Trifolium pratense) and Zigzag Clover (T. medium) - A Picture of Genomic Similarities and Differences.</title>
        <authorList>
            <person name="Dluhosova J."/>
            <person name="Istvanek J."/>
            <person name="Nedelnik J."/>
            <person name="Repkova J."/>
        </authorList>
    </citation>
    <scope>NUCLEOTIDE SEQUENCE [LARGE SCALE GENOMIC DNA]</scope>
    <source>
        <strain evidence="2">cv. 10/8</strain>
        <tissue evidence="1">Leaf</tissue>
    </source>
</reference>